<keyword evidence="2" id="KW-1185">Reference proteome</keyword>
<dbReference type="Proteomes" id="UP000242372">
    <property type="component" value="Segment"/>
</dbReference>
<organism evidence="1 2">
    <name type="scientific">Erwinia phage vB_EamM-Bue1</name>
    <dbReference type="NCBI Taxonomy" id="2099338"/>
    <lineage>
        <taxon>Viruses</taxon>
        <taxon>Duplodnaviria</taxon>
        <taxon>Heunggongvirae</taxon>
        <taxon>Uroviricota</taxon>
        <taxon>Caudoviricetes</taxon>
        <taxon>Pantevenvirales</taxon>
        <taxon>Ackermannviridae</taxon>
        <taxon>Nezavisimistyvirus</taxon>
        <taxon>Nezavisimistyvirus bue1</taxon>
    </lineage>
</organism>
<dbReference type="InterPro" id="IPR057105">
    <property type="entry name" value="ACT-containing_phage"/>
</dbReference>
<accession>A0A2P1JU51</accession>
<dbReference type="EMBL" id="MG973030">
    <property type="protein sequence ID" value="AVO22885.1"/>
    <property type="molecule type" value="Genomic_DNA"/>
</dbReference>
<name>A0A2P1JU51_9CAUD</name>
<dbReference type="GeneID" id="55607837"/>
<evidence type="ECO:0000313" key="2">
    <source>
        <dbReference type="Proteomes" id="UP000242372"/>
    </source>
</evidence>
<protein>
    <submittedName>
        <fullName evidence="1">Uncharacterized protein</fullName>
    </submittedName>
</protein>
<dbReference type="KEGG" id="vg:55607837"/>
<proteinExistence type="predicted"/>
<sequence length="147" mass="16350">MNLVSTQDGLSKFAIDIITKDVEGLMLELDAVACGLENLPEDLGQVATGGLQYRITCIPEDISHQDVMGVMNQSLHTGAIIRTTVIGLLRRVNELEQAVPQERVVSDNSELSKVADVLNTVTEKMFGHKMIDIDPRHKYEVKPKWLH</sequence>
<dbReference type="RefSeq" id="YP_009837644.1">
    <property type="nucleotide sequence ID" value="NC_048702.1"/>
</dbReference>
<reference evidence="1 2" key="1">
    <citation type="submission" date="2018-02" db="EMBL/GenBank/DDBJ databases">
        <title>Complete Genome Sequences of Erwinia amylovora Phages vB_EamP-S2 and vB_EamM-Bue1.</title>
        <authorList>
            <person name="Knecht L.E."/>
        </authorList>
    </citation>
    <scope>NUCLEOTIDE SEQUENCE [LARGE SCALE GENOMIC DNA]</scope>
</reference>
<dbReference type="Pfam" id="PF24021">
    <property type="entry name" value="ACT_phage"/>
    <property type="match status" value="1"/>
</dbReference>
<evidence type="ECO:0000313" key="1">
    <source>
        <dbReference type="EMBL" id="AVO22885.1"/>
    </source>
</evidence>